<proteinExistence type="predicted"/>
<evidence type="ECO:0000256" key="2">
    <source>
        <dbReference type="ARBA" id="ARBA00023242"/>
    </source>
</evidence>
<dbReference type="AlphaFoldDB" id="A0A7S3E4W9"/>
<gene>
    <name evidence="4" type="ORF">CLAU1311_LOCUS8794</name>
</gene>
<dbReference type="InterPro" id="IPR053016">
    <property type="entry name" value="CTF18-RFC_complex"/>
</dbReference>
<organism evidence="4">
    <name type="scientific">Chloropicon laureae</name>
    <dbReference type="NCBI Taxonomy" id="464258"/>
    <lineage>
        <taxon>Eukaryota</taxon>
        <taxon>Viridiplantae</taxon>
        <taxon>Chlorophyta</taxon>
        <taxon>Chloropicophyceae</taxon>
        <taxon>Chloropicales</taxon>
        <taxon>Chloropicaceae</taxon>
        <taxon>Chloropicon</taxon>
    </lineage>
</organism>
<protein>
    <submittedName>
        <fullName evidence="4">Uncharacterized protein</fullName>
    </submittedName>
</protein>
<evidence type="ECO:0000313" key="4">
    <source>
        <dbReference type="EMBL" id="CAE0027915.1"/>
    </source>
</evidence>
<name>A0A7S3E4W9_9CHLO</name>
<feature type="compositionally biased region" description="Gly residues" evidence="3">
    <location>
        <begin position="155"/>
        <end position="164"/>
    </location>
</feature>
<comment type="subcellular location">
    <subcellularLocation>
        <location evidence="1">Nucleus</location>
    </subcellularLocation>
</comment>
<dbReference type="PANTHER" id="PTHR46765">
    <property type="entry name" value="P-LOOP CONTAINING NUCLEOSIDE TRIPHOSPHATE HYDROLASES SUPERFAMILY PROTEIN"/>
    <property type="match status" value="1"/>
</dbReference>
<evidence type="ECO:0000256" key="1">
    <source>
        <dbReference type="ARBA" id="ARBA00004123"/>
    </source>
</evidence>
<keyword evidence="2" id="KW-0539">Nucleus</keyword>
<dbReference type="PANTHER" id="PTHR46765:SF1">
    <property type="entry name" value="P-LOOP CONTAINING NUCLEOSIDE TRIPHOSPHATE HYDROLASES SUPERFAMILY PROTEIN"/>
    <property type="match status" value="1"/>
</dbReference>
<accession>A0A7S3E4W9</accession>
<dbReference type="EMBL" id="HBHU01013498">
    <property type="protein sequence ID" value="CAE0027915.1"/>
    <property type="molecule type" value="Transcribed_RNA"/>
</dbReference>
<reference evidence="4" key="1">
    <citation type="submission" date="2021-01" db="EMBL/GenBank/DDBJ databases">
        <authorList>
            <person name="Corre E."/>
            <person name="Pelletier E."/>
            <person name="Niang G."/>
            <person name="Scheremetjew M."/>
            <person name="Finn R."/>
            <person name="Kale V."/>
            <person name="Holt S."/>
            <person name="Cochrane G."/>
            <person name="Meng A."/>
            <person name="Brown T."/>
            <person name="Cohen L."/>
        </authorList>
    </citation>
    <scope>NUCLEOTIDE SEQUENCE</scope>
    <source>
        <strain evidence="4">RCC856</strain>
    </source>
</reference>
<evidence type="ECO:0000256" key="3">
    <source>
        <dbReference type="SAM" id="MobiDB-lite"/>
    </source>
</evidence>
<dbReference type="GO" id="GO:0005634">
    <property type="term" value="C:nucleus"/>
    <property type="evidence" value="ECO:0007669"/>
    <property type="project" value="UniProtKB-SubCell"/>
</dbReference>
<sequence>MQQWMASLHPQAKAGLSGPTAAVTEVIPALCHSLVPKGLRPVAPELMRANERVTLKRVVDHMCSYGLSLKVNTDQPQSMGWHQNRTTYSLEPEIDTFHRYSGRAGDSPHARGISMNSAVKQIITHELENRKIRSVREATVRKQGSLGEKVKDSAGGNGAGGNGSGPSKAAMAKSNHWLSRMKATVEQRQELKRTGGGTICRDHVYPMLYTFHEGVTNAVKRRVLLREIV</sequence>
<feature type="region of interest" description="Disordered" evidence="3">
    <location>
        <begin position="138"/>
        <end position="173"/>
    </location>
</feature>